<name>A0A419DE74_9BACT</name>
<dbReference type="Proteomes" id="UP000285655">
    <property type="component" value="Unassembled WGS sequence"/>
</dbReference>
<comment type="subunit">
    <text evidence="6">Part of the 50S ribosomal subunit. Contacts protein L20.</text>
</comment>
<dbReference type="GO" id="GO:1990904">
    <property type="term" value="C:ribonucleoprotein complex"/>
    <property type="evidence" value="ECO:0007669"/>
    <property type="project" value="UniProtKB-KW"/>
</dbReference>
<dbReference type="GO" id="GO:0019843">
    <property type="term" value="F:rRNA binding"/>
    <property type="evidence" value="ECO:0007669"/>
    <property type="project" value="UniProtKB-UniRule"/>
</dbReference>
<dbReference type="GO" id="GO:0005737">
    <property type="term" value="C:cytoplasm"/>
    <property type="evidence" value="ECO:0007669"/>
    <property type="project" value="UniProtKB-ARBA"/>
</dbReference>
<dbReference type="SUPFAM" id="SSF141091">
    <property type="entry name" value="L21p-like"/>
    <property type="match status" value="1"/>
</dbReference>
<evidence type="ECO:0000256" key="6">
    <source>
        <dbReference type="HAMAP-Rule" id="MF_01363"/>
    </source>
</evidence>
<dbReference type="PANTHER" id="PTHR21349">
    <property type="entry name" value="50S RIBOSOMAL PROTEIN L21"/>
    <property type="match status" value="1"/>
</dbReference>
<sequence>MTQKKDKKFAVIKTGGKQYKVSEGETLSIEKIAAEEDKAVDFDEVLLIADGDKVEIGQPDVKGAKVKAKVLSQEKADKIVVFKYKKRKNYRKKTGHRQRVTKVQIEKISAK</sequence>
<comment type="function">
    <text evidence="6 7">This protein binds to 23S rRNA in the presence of protein L20.</text>
</comment>
<evidence type="ECO:0000313" key="9">
    <source>
        <dbReference type="Proteomes" id="UP000285655"/>
    </source>
</evidence>
<keyword evidence="3 6" id="KW-0694">RNA-binding</keyword>
<dbReference type="InterPro" id="IPR036164">
    <property type="entry name" value="bL21-like_sf"/>
</dbReference>
<organism evidence="8 9">
    <name type="scientific">candidate division WS5 bacterium</name>
    <dbReference type="NCBI Taxonomy" id="2093353"/>
    <lineage>
        <taxon>Bacteria</taxon>
        <taxon>candidate division WS5</taxon>
    </lineage>
</organism>
<dbReference type="NCBIfam" id="TIGR00061">
    <property type="entry name" value="L21"/>
    <property type="match status" value="1"/>
</dbReference>
<keyword evidence="5 6" id="KW-0687">Ribonucleoprotein</keyword>
<dbReference type="Pfam" id="PF00829">
    <property type="entry name" value="Ribosomal_L21p"/>
    <property type="match status" value="1"/>
</dbReference>
<dbReference type="HAMAP" id="MF_01363">
    <property type="entry name" value="Ribosomal_bL21"/>
    <property type="match status" value="1"/>
</dbReference>
<gene>
    <name evidence="6 8" type="primary">rplU</name>
    <name evidence="8" type="ORF">C4544_02735</name>
</gene>
<evidence type="ECO:0000313" key="8">
    <source>
        <dbReference type="EMBL" id="RJO61409.1"/>
    </source>
</evidence>
<dbReference type="InterPro" id="IPR001787">
    <property type="entry name" value="Ribosomal_bL21"/>
</dbReference>
<evidence type="ECO:0000256" key="1">
    <source>
        <dbReference type="ARBA" id="ARBA00008563"/>
    </source>
</evidence>
<comment type="similarity">
    <text evidence="1 6 7">Belongs to the bacterial ribosomal protein bL21 family.</text>
</comment>
<protein>
    <recommendedName>
        <fullName evidence="6">Large ribosomal subunit protein bL21</fullName>
    </recommendedName>
</protein>
<evidence type="ECO:0000256" key="2">
    <source>
        <dbReference type="ARBA" id="ARBA00022730"/>
    </source>
</evidence>
<keyword evidence="2 6" id="KW-0699">rRNA-binding</keyword>
<reference evidence="8 9" key="1">
    <citation type="journal article" date="2017" name="ISME J.">
        <title>Energy and carbon metabolisms in a deep terrestrial subsurface fluid microbial community.</title>
        <authorList>
            <person name="Momper L."/>
            <person name="Jungbluth S.P."/>
            <person name="Lee M.D."/>
            <person name="Amend J.P."/>
        </authorList>
    </citation>
    <scope>NUCLEOTIDE SEQUENCE [LARGE SCALE GENOMIC DNA]</scope>
    <source>
        <strain evidence="8">SURF_29</strain>
    </source>
</reference>
<evidence type="ECO:0000256" key="4">
    <source>
        <dbReference type="ARBA" id="ARBA00022980"/>
    </source>
</evidence>
<evidence type="ECO:0000256" key="5">
    <source>
        <dbReference type="ARBA" id="ARBA00023274"/>
    </source>
</evidence>
<dbReference type="GO" id="GO:0003735">
    <property type="term" value="F:structural constituent of ribosome"/>
    <property type="evidence" value="ECO:0007669"/>
    <property type="project" value="InterPro"/>
</dbReference>
<dbReference type="InterPro" id="IPR018258">
    <property type="entry name" value="Ribosomal_bL21_CS"/>
</dbReference>
<evidence type="ECO:0000256" key="3">
    <source>
        <dbReference type="ARBA" id="ARBA00022884"/>
    </source>
</evidence>
<dbReference type="PANTHER" id="PTHR21349:SF0">
    <property type="entry name" value="LARGE RIBOSOMAL SUBUNIT PROTEIN BL21M"/>
    <property type="match status" value="1"/>
</dbReference>
<dbReference type="GO" id="GO:0006412">
    <property type="term" value="P:translation"/>
    <property type="evidence" value="ECO:0007669"/>
    <property type="project" value="UniProtKB-UniRule"/>
</dbReference>
<keyword evidence="4 6" id="KW-0689">Ribosomal protein</keyword>
<proteinExistence type="inferred from homology"/>
<dbReference type="AlphaFoldDB" id="A0A419DE74"/>
<dbReference type="InterPro" id="IPR028909">
    <property type="entry name" value="bL21-like"/>
</dbReference>
<evidence type="ECO:0000256" key="7">
    <source>
        <dbReference type="RuleBase" id="RU000562"/>
    </source>
</evidence>
<dbReference type="PROSITE" id="PS01169">
    <property type="entry name" value="RIBOSOMAL_L21"/>
    <property type="match status" value="1"/>
</dbReference>
<dbReference type="GO" id="GO:0005840">
    <property type="term" value="C:ribosome"/>
    <property type="evidence" value="ECO:0007669"/>
    <property type="project" value="UniProtKB-KW"/>
</dbReference>
<comment type="caution">
    <text evidence="8">The sequence shown here is derived from an EMBL/GenBank/DDBJ whole genome shotgun (WGS) entry which is preliminary data.</text>
</comment>
<dbReference type="EMBL" id="QZJW01000019">
    <property type="protein sequence ID" value="RJO61409.1"/>
    <property type="molecule type" value="Genomic_DNA"/>
</dbReference>
<accession>A0A419DE74</accession>